<proteinExistence type="predicted"/>
<sequence>MGSRSGSGSAGSAGSEEVGEGALARITSAIYSLLTVDVLLLLAVLPGLVPLVLLARDAADAPLAVACLIPVGPAVSAALFALRRHRGDPADLRPAAEFARGYRLNAAGVLKLWLPYLAVLSVMAVDLAHVRSSGVPTWWAAIVVVFAVAATLWMANALVITSLFSFRTRDAARLAAYFLGATRSVALGNLCLLIVAVGVVDIASEAVLALFGVCFAAALLRTAQPMIARVTKEFTA</sequence>
<dbReference type="AlphaFoldDB" id="A0A941EQ68"/>
<dbReference type="EMBL" id="JAGSOG010000092">
    <property type="protein sequence ID" value="MBR7835351.1"/>
    <property type="molecule type" value="Genomic_DNA"/>
</dbReference>
<evidence type="ECO:0000313" key="3">
    <source>
        <dbReference type="Proteomes" id="UP000675781"/>
    </source>
</evidence>
<feature type="transmembrane region" description="Helical" evidence="1">
    <location>
        <begin position="176"/>
        <end position="200"/>
    </location>
</feature>
<feature type="transmembrane region" description="Helical" evidence="1">
    <location>
        <begin position="102"/>
        <end position="125"/>
    </location>
</feature>
<feature type="transmembrane region" description="Helical" evidence="1">
    <location>
        <begin position="30"/>
        <end position="55"/>
    </location>
</feature>
<feature type="transmembrane region" description="Helical" evidence="1">
    <location>
        <begin position="137"/>
        <end position="164"/>
    </location>
</feature>
<keyword evidence="1" id="KW-0812">Transmembrane</keyword>
<organism evidence="2 3">
    <name type="scientific">Actinospica durhamensis</name>
    <dbReference type="NCBI Taxonomy" id="1508375"/>
    <lineage>
        <taxon>Bacteria</taxon>
        <taxon>Bacillati</taxon>
        <taxon>Actinomycetota</taxon>
        <taxon>Actinomycetes</taxon>
        <taxon>Catenulisporales</taxon>
        <taxon>Actinospicaceae</taxon>
        <taxon>Actinospica</taxon>
    </lineage>
</organism>
<keyword evidence="3" id="KW-1185">Reference proteome</keyword>
<gene>
    <name evidence="2" type="ORF">KDL01_18905</name>
</gene>
<evidence type="ECO:0000313" key="2">
    <source>
        <dbReference type="EMBL" id="MBR7835351.1"/>
    </source>
</evidence>
<name>A0A941EQ68_9ACTN</name>
<comment type="caution">
    <text evidence="2">The sequence shown here is derived from an EMBL/GenBank/DDBJ whole genome shotgun (WGS) entry which is preliminary data.</text>
</comment>
<keyword evidence="1" id="KW-1133">Transmembrane helix</keyword>
<keyword evidence="1" id="KW-0472">Membrane</keyword>
<feature type="transmembrane region" description="Helical" evidence="1">
    <location>
        <begin position="61"/>
        <end position="82"/>
    </location>
</feature>
<protein>
    <submittedName>
        <fullName evidence="2">DUF624 domain-containing protein</fullName>
    </submittedName>
</protein>
<evidence type="ECO:0000256" key="1">
    <source>
        <dbReference type="SAM" id="Phobius"/>
    </source>
</evidence>
<accession>A0A941EQ68</accession>
<feature type="transmembrane region" description="Helical" evidence="1">
    <location>
        <begin position="206"/>
        <end position="223"/>
    </location>
</feature>
<reference evidence="2" key="1">
    <citation type="submission" date="2021-04" db="EMBL/GenBank/DDBJ databases">
        <title>Genome based classification of Actinospica acidithermotolerans sp. nov., an actinobacterium isolated from an Indonesian hot spring.</title>
        <authorList>
            <person name="Kusuma A.B."/>
            <person name="Putra K.E."/>
            <person name="Nafisah S."/>
            <person name="Loh J."/>
            <person name="Nouioui I."/>
            <person name="Goodfellow M."/>
        </authorList>
    </citation>
    <scope>NUCLEOTIDE SEQUENCE</scope>
    <source>
        <strain evidence="2">CSCA 57</strain>
    </source>
</reference>
<dbReference type="Proteomes" id="UP000675781">
    <property type="component" value="Unassembled WGS sequence"/>
</dbReference>